<protein>
    <submittedName>
        <fullName evidence="1">Uncharacterized protein</fullName>
    </submittedName>
</protein>
<gene>
    <name evidence="1" type="ORF">LSH36_891g01005</name>
</gene>
<accession>A0AAD9IXU5</accession>
<proteinExistence type="predicted"/>
<name>A0AAD9IXU5_9ANNE</name>
<dbReference type="AlphaFoldDB" id="A0AAD9IXU5"/>
<sequence>METVEAPKRDLAVNERETMVQLGISLVVVLMLAKCIHGQEAVTGSDTTETSRTVTPPKGPGKEVCTNKTETTFGLWCYDCQQNFAKVYDPENAVCLFDLSQVALRQCGPRDKYCKIAASRRFTILLSLTQTCSNPPHTSTPEGAYKAYCHYRRKVLHKGTAITSYQVLISD</sequence>
<dbReference type="Proteomes" id="UP001208570">
    <property type="component" value="Unassembled WGS sequence"/>
</dbReference>
<evidence type="ECO:0000313" key="2">
    <source>
        <dbReference type="Proteomes" id="UP001208570"/>
    </source>
</evidence>
<evidence type="ECO:0000313" key="1">
    <source>
        <dbReference type="EMBL" id="KAK2142966.1"/>
    </source>
</evidence>
<comment type="caution">
    <text evidence="1">The sequence shown here is derived from an EMBL/GenBank/DDBJ whole genome shotgun (WGS) entry which is preliminary data.</text>
</comment>
<organism evidence="1 2">
    <name type="scientific">Paralvinella palmiformis</name>
    <dbReference type="NCBI Taxonomy" id="53620"/>
    <lineage>
        <taxon>Eukaryota</taxon>
        <taxon>Metazoa</taxon>
        <taxon>Spiralia</taxon>
        <taxon>Lophotrochozoa</taxon>
        <taxon>Annelida</taxon>
        <taxon>Polychaeta</taxon>
        <taxon>Sedentaria</taxon>
        <taxon>Canalipalpata</taxon>
        <taxon>Terebellida</taxon>
        <taxon>Terebelliformia</taxon>
        <taxon>Alvinellidae</taxon>
        <taxon>Paralvinella</taxon>
    </lineage>
</organism>
<keyword evidence="2" id="KW-1185">Reference proteome</keyword>
<reference evidence="1" key="1">
    <citation type="journal article" date="2023" name="Mol. Biol. Evol.">
        <title>Third-Generation Sequencing Reveals the Adaptive Role of the Epigenome in Three Deep-Sea Polychaetes.</title>
        <authorList>
            <person name="Perez M."/>
            <person name="Aroh O."/>
            <person name="Sun Y."/>
            <person name="Lan Y."/>
            <person name="Juniper S.K."/>
            <person name="Young C.R."/>
            <person name="Angers B."/>
            <person name="Qian P.Y."/>
        </authorList>
    </citation>
    <scope>NUCLEOTIDE SEQUENCE</scope>
    <source>
        <strain evidence="1">P08H-3</strain>
    </source>
</reference>
<dbReference type="EMBL" id="JAODUP010000891">
    <property type="protein sequence ID" value="KAK2142966.1"/>
    <property type="molecule type" value="Genomic_DNA"/>
</dbReference>